<dbReference type="Gene3D" id="3.30.420.40">
    <property type="match status" value="2"/>
</dbReference>
<dbReference type="InterPro" id="IPR043129">
    <property type="entry name" value="ATPase_NBD"/>
</dbReference>
<dbReference type="KEGG" id="dai:Desaci_0296"/>
<dbReference type="InterPro" id="IPR049067">
    <property type="entry name" value="MreB-like_C"/>
</dbReference>
<dbReference type="CDD" id="cd24025">
    <property type="entry name" value="ASKHA_NBD_ParM_pCBH-like"/>
    <property type="match status" value="1"/>
</dbReference>
<keyword evidence="4" id="KW-1185">Reference proteome</keyword>
<accession>I4D0P4</accession>
<organism evidence="3 4">
    <name type="scientific">Desulfosporosinus acidiphilus (strain DSM 22704 / JCM 16185 / SJ4)</name>
    <dbReference type="NCBI Taxonomy" id="646529"/>
    <lineage>
        <taxon>Bacteria</taxon>
        <taxon>Bacillati</taxon>
        <taxon>Bacillota</taxon>
        <taxon>Clostridia</taxon>
        <taxon>Eubacteriales</taxon>
        <taxon>Desulfitobacteriaceae</taxon>
        <taxon>Desulfosporosinus</taxon>
    </lineage>
</organism>
<dbReference type="eggNOG" id="COG0443">
    <property type="taxonomic scope" value="Bacteria"/>
</dbReference>
<sequence length="392" mass="43464">MVTISSLMKYVRILLESWRGGTSVLDSDILIAGADPGFGAIKLDTRDAKILFPAVICKGNERIFSTLGNVLMDKGTDIETQISSLDVIVKNNSTGVENHYFMGSLAESLNPNEAHYCWDEDKSSDEEATSLLVVALALAQQTPKVNIYLGTGVPVKYYSNLKEKYEAELKGSFSVKFLSGPLEGVTRHLNILRSRVLPQSYGVFIKETLDEYGLPTDEKLFNGYVVVIDAGFRTTDIATFYDGVMLDPPNSFSIEKGLKWAYTGVAEKLKEMTSNHANPIETDDKELDKIFRVNEGQYPWNNGSLNLNPIMQTMLSHLGADITREVKKALKPMLGKIHTVLVAGNVGEKIFEHIQLENKRLIENPQFGNATGFRIMASTLINSITKKENPTV</sequence>
<evidence type="ECO:0000259" key="2">
    <source>
        <dbReference type="Pfam" id="PF21522"/>
    </source>
</evidence>
<evidence type="ECO:0000313" key="4">
    <source>
        <dbReference type="Proteomes" id="UP000002892"/>
    </source>
</evidence>
<reference evidence="3 4" key="1">
    <citation type="journal article" date="2012" name="J. Bacteriol.">
        <title>Complete genome sequences of Desulfosporosinus orientis DSM765T, Desulfosporosinus youngiae DSM17734T, Desulfosporosinus meridiei DSM13257T, and Desulfosporosinus acidiphilus DSM22704T.</title>
        <authorList>
            <person name="Pester M."/>
            <person name="Brambilla E."/>
            <person name="Alazard D."/>
            <person name="Rattei T."/>
            <person name="Weinmaier T."/>
            <person name="Han J."/>
            <person name="Lucas S."/>
            <person name="Lapidus A."/>
            <person name="Cheng J.F."/>
            <person name="Goodwin L."/>
            <person name="Pitluck S."/>
            <person name="Peters L."/>
            <person name="Ovchinnikova G."/>
            <person name="Teshima H."/>
            <person name="Detter J.C."/>
            <person name="Han C.S."/>
            <person name="Tapia R."/>
            <person name="Land M.L."/>
            <person name="Hauser L."/>
            <person name="Kyrpides N.C."/>
            <person name="Ivanova N.N."/>
            <person name="Pagani I."/>
            <person name="Huntmann M."/>
            <person name="Wei C.L."/>
            <person name="Davenport K.W."/>
            <person name="Daligault H."/>
            <person name="Chain P.S."/>
            <person name="Chen A."/>
            <person name="Mavromatis K."/>
            <person name="Markowitz V."/>
            <person name="Szeto E."/>
            <person name="Mikhailova N."/>
            <person name="Pati A."/>
            <person name="Wagner M."/>
            <person name="Woyke T."/>
            <person name="Ollivier B."/>
            <person name="Klenk H.P."/>
            <person name="Spring S."/>
            <person name="Loy A."/>
        </authorList>
    </citation>
    <scope>NUCLEOTIDE SEQUENCE [LARGE SCALE GENOMIC DNA]</scope>
    <source>
        <strain evidence="4">DSM 22704 / JCM 16185 / SJ4</strain>
    </source>
</reference>
<dbReference type="EMBL" id="CP003639">
    <property type="protein sequence ID" value="AFM39368.1"/>
    <property type="molecule type" value="Genomic_DNA"/>
</dbReference>
<evidence type="ECO:0000313" key="3">
    <source>
        <dbReference type="EMBL" id="AFM39368.1"/>
    </source>
</evidence>
<name>I4D0P4_DESAJ</name>
<dbReference type="SUPFAM" id="SSF53067">
    <property type="entry name" value="Actin-like ATPase domain"/>
    <property type="match status" value="2"/>
</dbReference>
<dbReference type="Pfam" id="PF17989">
    <property type="entry name" value="ALP_N"/>
    <property type="match status" value="1"/>
</dbReference>
<dbReference type="Proteomes" id="UP000002892">
    <property type="component" value="Chromosome"/>
</dbReference>
<dbReference type="InterPro" id="IPR040607">
    <property type="entry name" value="ALP_N"/>
</dbReference>
<feature type="domain" description="Actin homologue MreB-like C-terminal" evidence="2">
    <location>
        <begin position="227"/>
        <end position="344"/>
    </location>
</feature>
<dbReference type="AlphaFoldDB" id="I4D0P4"/>
<evidence type="ECO:0000259" key="1">
    <source>
        <dbReference type="Pfam" id="PF17989"/>
    </source>
</evidence>
<proteinExistence type="predicted"/>
<dbReference type="STRING" id="646529.Desaci_0296"/>
<protein>
    <submittedName>
        <fullName evidence="3">Plasmid segregation actin-type ATPase ParM</fullName>
    </submittedName>
</protein>
<dbReference type="Pfam" id="PF21522">
    <property type="entry name" value="MreB-like_C"/>
    <property type="match status" value="1"/>
</dbReference>
<dbReference type="HOGENOM" id="CLU_703434_0_0_9"/>
<gene>
    <name evidence="3" type="ordered locus">Desaci_0296</name>
</gene>
<feature type="domain" description="Actin-like protein N-terminal" evidence="1">
    <location>
        <begin position="33"/>
        <end position="202"/>
    </location>
</feature>